<evidence type="ECO:0008006" key="4">
    <source>
        <dbReference type="Google" id="ProtNLM"/>
    </source>
</evidence>
<dbReference type="EMBL" id="KB297021">
    <property type="protein sequence ID" value="ELU11039.1"/>
    <property type="molecule type" value="Genomic_DNA"/>
</dbReference>
<evidence type="ECO:0000313" key="1">
    <source>
        <dbReference type="EMBL" id="ELU11039.1"/>
    </source>
</evidence>
<protein>
    <recommendedName>
        <fullName evidence="4">F5/8 type C domain-containing protein</fullName>
    </recommendedName>
</protein>
<sequence length="102" mass="11112">MGTCSECMDGFPRPNNHPELFKWGGAACQTGNVAYNKGTEQSGVYGGLNSSRGVDGLLGSPSSQSHCAHPQNQWEVAAWFYVDLESVHQIHNVTVYNTFNYG</sequence>
<dbReference type="SUPFAM" id="SSF49785">
    <property type="entry name" value="Galactose-binding domain-like"/>
    <property type="match status" value="1"/>
</dbReference>
<reference evidence="2" key="3">
    <citation type="submission" date="2015-06" db="UniProtKB">
        <authorList>
            <consortium name="EnsemblMetazoa"/>
        </authorList>
    </citation>
    <scope>IDENTIFICATION</scope>
</reference>
<dbReference type="Proteomes" id="UP000014760">
    <property type="component" value="Unassembled WGS sequence"/>
</dbReference>
<reference evidence="1 3" key="2">
    <citation type="journal article" date="2013" name="Nature">
        <title>Insights into bilaterian evolution from three spiralian genomes.</title>
        <authorList>
            <person name="Simakov O."/>
            <person name="Marletaz F."/>
            <person name="Cho S.J."/>
            <person name="Edsinger-Gonzales E."/>
            <person name="Havlak P."/>
            <person name="Hellsten U."/>
            <person name="Kuo D.H."/>
            <person name="Larsson T."/>
            <person name="Lv J."/>
            <person name="Arendt D."/>
            <person name="Savage R."/>
            <person name="Osoegawa K."/>
            <person name="de Jong P."/>
            <person name="Grimwood J."/>
            <person name="Chapman J.A."/>
            <person name="Shapiro H."/>
            <person name="Aerts A."/>
            <person name="Otillar R.P."/>
            <person name="Terry A.Y."/>
            <person name="Boore J.L."/>
            <person name="Grigoriev I.V."/>
            <person name="Lindberg D.R."/>
            <person name="Seaver E.C."/>
            <person name="Weisblat D.A."/>
            <person name="Putnam N.H."/>
            <person name="Rokhsar D.S."/>
        </authorList>
    </citation>
    <scope>NUCLEOTIDE SEQUENCE</scope>
    <source>
        <strain evidence="1 3">I ESC-2004</strain>
    </source>
</reference>
<name>R7UXG9_CAPTE</name>
<dbReference type="OMA" id="IAGQCAH"/>
<dbReference type="EMBL" id="AMQN01040751">
    <property type="status" value="NOT_ANNOTATED_CDS"/>
    <property type="molecule type" value="Genomic_DNA"/>
</dbReference>
<reference evidence="3" key="1">
    <citation type="submission" date="2012-12" db="EMBL/GenBank/DDBJ databases">
        <authorList>
            <person name="Hellsten U."/>
            <person name="Grimwood J."/>
            <person name="Chapman J.A."/>
            <person name="Shapiro H."/>
            <person name="Aerts A."/>
            <person name="Otillar R.P."/>
            <person name="Terry A.Y."/>
            <person name="Boore J.L."/>
            <person name="Simakov O."/>
            <person name="Marletaz F."/>
            <person name="Cho S.-J."/>
            <person name="Edsinger-Gonzales E."/>
            <person name="Havlak P."/>
            <person name="Kuo D.-H."/>
            <person name="Larsson T."/>
            <person name="Lv J."/>
            <person name="Arendt D."/>
            <person name="Savage R."/>
            <person name="Osoegawa K."/>
            <person name="de Jong P."/>
            <person name="Lindberg D.R."/>
            <person name="Seaver E.C."/>
            <person name="Weisblat D.A."/>
            <person name="Putnam N.H."/>
            <person name="Grigoriev I.V."/>
            <person name="Rokhsar D.S."/>
        </authorList>
    </citation>
    <scope>NUCLEOTIDE SEQUENCE</scope>
    <source>
        <strain evidence="3">I ESC-2004</strain>
    </source>
</reference>
<dbReference type="InterPro" id="IPR008979">
    <property type="entry name" value="Galactose-bd-like_sf"/>
</dbReference>
<keyword evidence="3" id="KW-1185">Reference proteome</keyword>
<dbReference type="OrthoDB" id="6132992at2759"/>
<evidence type="ECO:0000313" key="2">
    <source>
        <dbReference type="EnsemblMetazoa" id="CapteP199597"/>
    </source>
</evidence>
<dbReference type="PANTHER" id="PTHR45713:SF6">
    <property type="entry name" value="F5_8 TYPE C DOMAIN-CONTAINING PROTEIN"/>
    <property type="match status" value="1"/>
</dbReference>
<dbReference type="PANTHER" id="PTHR45713">
    <property type="entry name" value="FTP DOMAIN-CONTAINING PROTEIN"/>
    <property type="match status" value="1"/>
</dbReference>
<dbReference type="InterPro" id="IPR051941">
    <property type="entry name" value="BG_Antigen-Binding_Lectin"/>
</dbReference>
<dbReference type="EnsemblMetazoa" id="CapteT199597">
    <property type="protein sequence ID" value="CapteP199597"/>
    <property type="gene ID" value="CapteG199597"/>
</dbReference>
<dbReference type="HOGENOM" id="CLU_2284394_0_0_1"/>
<feature type="non-terminal residue" evidence="1">
    <location>
        <position position="102"/>
    </location>
</feature>
<evidence type="ECO:0000313" key="3">
    <source>
        <dbReference type="Proteomes" id="UP000014760"/>
    </source>
</evidence>
<gene>
    <name evidence="1" type="ORF">CAPTEDRAFT_199597</name>
</gene>
<dbReference type="Gene3D" id="2.60.120.260">
    <property type="entry name" value="Galactose-binding domain-like"/>
    <property type="match status" value="1"/>
</dbReference>
<accession>R7UXG9</accession>
<organism evidence="1">
    <name type="scientific">Capitella teleta</name>
    <name type="common">Polychaete worm</name>
    <dbReference type="NCBI Taxonomy" id="283909"/>
    <lineage>
        <taxon>Eukaryota</taxon>
        <taxon>Metazoa</taxon>
        <taxon>Spiralia</taxon>
        <taxon>Lophotrochozoa</taxon>
        <taxon>Annelida</taxon>
        <taxon>Polychaeta</taxon>
        <taxon>Sedentaria</taxon>
        <taxon>Scolecida</taxon>
        <taxon>Capitellidae</taxon>
        <taxon>Capitella</taxon>
    </lineage>
</organism>
<proteinExistence type="predicted"/>
<dbReference type="AlphaFoldDB" id="R7UXG9"/>